<dbReference type="InterPro" id="IPR036188">
    <property type="entry name" value="FAD/NAD-bd_sf"/>
</dbReference>
<dbReference type="EMBL" id="BMRB01000003">
    <property type="protein sequence ID" value="GGS42024.1"/>
    <property type="molecule type" value="Genomic_DNA"/>
</dbReference>
<dbReference type="PANTHER" id="PTHR40254:SF1">
    <property type="entry name" value="BLR0577 PROTEIN"/>
    <property type="match status" value="1"/>
</dbReference>
<dbReference type="AlphaFoldDB" id="A0A918GJZ9"/>
<keyword evidence="3" id="KW-1185">Reference proteome</keyword>
<dbReference type="InterPro" id="IPR052189">
    <property type="entry name" value="L-asp_N-monooxygenase_NS-form"/>
</dbReference>
<dbReference type="Proteomes" id="UP000660680">
    <property type="component" value="Unassembled WGS sequence"/>
</dbReference>
<dbReference type="RefSeq" id="WP_189212138.1">
    <property type="nucleotide sequence ID" value="NZ_BMRB01000003.1"/>
</dbReference>
<comment type="caution">
    <text evidence="2">The sequence shown here is derived from an EMBL/GenBank/DDBJ whole genome shotgun (WGS) entry which is preliminary data.</text>
</comment>
<dbReference type="SUPFAM" id="SSF51905">
    <property type="entry name" value="FAD/NAD(P)-binding domain"/>
    <property type="match status" value="1"/>
</dbReference>
<name>A0A918GJZ9_9PSEU</name>
<gene>
    <name evidence="2" type="ORF">GCM10010171_40990</name>
</gene>
<reference evidence="2" key="1">
    <citation type="journal article" date="2014" name="Int. J. Syst. Evol. Microbiol.">
        <title>Complete genome sequence of Corynebacterium casei LMG S-19264T (=DSM 44701T), isolated from a smear-ripened cheese.</title>
        <authorList>
            <consortium name="US DOE Joint Genome Institute (JGI-PGF)"/>
            <person name="Walter F."/>
            <person name="Albersmeier A."/>
            <person name="Kalinowski J."/>
            <person name="Ruckert C."/>
        </authorList>
    </citation>
    <scope>NUCLEOTIDE SEQUENCE</scope>
    <source>
        <strain evidence="2">JCM 3276</strain>
    </source>
</reference>
<feature type="domain" description="FAD-dependent urate hydroxylase HpyO/Asp monooxygenase CreE-like FAD/NAD(P)-binding" evidence="1">
    <location>
        <begin position="8"/>
        <end position="175"/>
    </location>
</feature>
<evidence type="ECO:0000259" key="1">
    <source>
        <dbReference type="Pfam" id="PF13454"/>
    </source>
</evidence>
<reference evidence="2" key="2">
    <citation type="submission" date="2020-09" db="EMBL/GenBank/DDBJ databases">
        <authorList>
            <person name="Sun Q."/>
            <person name="Ohkuma M."/>
        </authorList>
    </citation>
    <scope>NUCLEOTIDE SEQUENCE</scope>
    <source>
        <strain evidence="2">JCM 3276</strain>
    </source>
</reference>
<dbReference type="Pfam" id="PF13454">
    <property type="entry name" value="NAD_binding_9"/>
    <property type="match status" value="1"/>
</dbReference>
<accession>A0A918GJZ9</accession>
<proteinExistence type="predicted"/>
<evidence type="ECO:0000313" key="3">
    <source>
        <dbReference type="Proteomes" id="UP000660680"/>
    </source>
</evidence>
<dbReference type="PANTHER" id="PTHR40254">
    <property type="entry name" value="BLR0577 PROTEIN"/>
    <property type="match status" value="1"/>
</dbReference>
<organism evidence="2 3">
    <name type="scientific">Actinokineospora fastidiosa</name>
    <dbReference type="NCBI Taxonomy" id="1816"/>
    <lineage>
        <taxon>Bacteria</taxon>
        <taxon>Bacillati</taxon>
        <taxon>Actinomycetota</taxon>
        <taxon>Actinomycetes</taxon>
        <taxon>Pseudonocardiales</taxon>
        <taxon>Pseudonocardiaceae</taxon>
        <taxon>Actinokineospora</taxon>
    </lineage>
</organism>
<dbReference type="InterPro" id="IPR038732">
    <property type="entry name" value="HpyO/CreE_NAD-binding"/>
</dbReference>
<protein>
    <submittedName>
        <fullName evidence="2">Adenylate cyclase</fullName>
    </submittedName>
</protein>
<evidence type="ECO:0000313" key="2">
    <source>
        <dbReference type="EMBL" id="GGS42024.1"/>
    </source>
</evidence>
<sequence length="619" mass="67635">MAEPLVVVIVGAGPRGTGILERLLANVGDLLPGTPLRVELVDPFPPGGGRVWRLEQSSLMWMNALAGNITMFTDESVTCDGPIRPGPSLSEWAAADGTHWDVLGMSFASRQVQSRYLSWVFDHLVAQRPEGVDVVVHATSATGLTEEPGGRQVVWLADRAEPLAADLVVLAMGHQEAEPTAEDVRMSAFAAQHGLRHLPSAYTADADLSGFRPGEKVVLRGFGAAFIDVMALLTEGRGGAYTTEAGRLRYLPCGREPVLHVGSRRGVPYRAKIAYRLVGRPAPLPRFFAAADLDRRFAGADRIDFHADLWPLMAKEIGWGYYHELFTAHPTRVMCGWDRFAAEYARLPWERIPDLVAETVPEAADRLDLAAIDQPLRGLTFPSLAELQPHLRAHIAADLRRRGEFIHSPDLGATRAILSVNRELRASSVTGKLSARSLVRDVHGWWQGFLEYYTSGPPAQRNRQLLALAEAGVVRFLGAGVWVEPDPERGVFRAGGTSAPGSVEATALVEARLPQGRSTDPLLHGLYERGEAVDDELADGDFRHSSGLLRVSEEDFRVIDGDGRAHPRRFAIGPFTTVRHFATFATPRTNAVSFRQNDTIARTALGILARTPHTKDLVS</sequence>